<feature type="domain" description="TonB-dependent receptor-like beta-barrel" evidence="12">
    <location>
        <begin position="271"/>
        <end position="717"/>
    </location>
</feature>
<comment type="caution">
    <text evidence="14">The sequence shown here is derived from an EMBL/GenBank/DDBJ whole genome shotgun (WGS) entry which is preliminary data.</text>
</comment>
<evidence type="ECO:0000256" key="3">
    <source>
        <dbReference type="ARBA" id="ARBA00022452"/>
    </source>
</evidence>
<dbReference type="GO" id="GO:0015344">
    <property type="term" value="F:siderophore uptake transmembrane transporter activity"/>
    <property type="evidence" value="ECO:0007669"/>
    <property type="project" value="TreeGrafter"/>
</dbReference>
<dbReference type="PROSITE" id="PS01156">
    <property type="entry name" value="TONB_DEPENDENT_REC_2"/>
    <property type="match status" value="1"/>
</dbReference>
<evidence type="ECO:0000256" key="10">
    <source>
        <dbReference type="RuleBase" id="RU003357"/>
    </source>
</evidence>
<comment type="subcellular location">
    <subcellularLocation>
        <location evidence="1 9">Cell outer membrane</location>
        <topology evidence="1 9">Multi-pass membrane protein</topology>
    </subcellularLocation>
</comment>
<dbReference type="CDD" id="cd01347">
    <property type="entry name" value="ligand_gated_channel"/>
    <property type="match status" value="1"/>
</dbReference>
<keyword evidence="4 9" id="KW-0812">Transmembrane</keyword>
<dbReference type="InterPro" id="IPR000531">
    <property type="entry name" value="Beta-barrel_TonB"/>
</dbReference>
<evidence type="ECO:0000256" key="11">
    <source>
        <dbReference type="SAM" id="SignalP"/>
    </source>
</evidence>
<evidence type="ECO:0000256" key="1">
    <source>
        <dbReference type="ARBA" id="ARBA00004571"/>
    </source>
</evidence>
<dbReference type="InterPro" id="IPR037066">
    <property type="entry name" value="Plug_dom_sf"/>
</dbReference>
<keyword evidence="3 9" id="KW-1134">Transmembrane beta strand</keyword>
<protein>
    <submittedName>
        <fullName evidence="14">TonB-dependent receptor</fullName>
    </submittedName>
</protein>
<evidence type="ECO:0000256" key="5">
    <source>
        <dbReference type="ARBA" id="ARBA00022729"/>
    </source>
</evidence>
<dbReference type="InterPro" id="IPR012910">
    <property type="entry name" value="Plug_dom"/>
</dbReference>
<proteinExistence type="inferred from homology"/>
<evidence type="ECO:0000259" key="12">
    <source>
        <dbReference type="Pfam" id="PF00593"/>
    </source>
</evidence>
<accession>A0A937KFJ3</accession>
<dbReference type="InterPro" id="IPR010917">
    <property type="entry name" value="TonB_rcpt_CS"/>
</dbReference>
<dbReference type="Gene3D" id="2.170.130.10">
    <property type="entry name" value="TonB-dependent receptor, plug domain"/>
    <property type="match status" value="1"/>
</dbReference>
<dbReference type="Gene3D" id="2.40.170.20">
    <property type="entry name" value="TonB-dependent receptor, beta-barrel domain"/>
    <property type="match status" value="1"/>
</dbReference>
<evidence type="ECO:0000256" key="2">
    <source>
        <dbReference type="ARBA" id="ARBA00022448"/>
    </source>
</evidence>
<evidence type="ECO:0000313" key="14">
    <source>
        <dbReference type="EMBL" id="MBL6448248.1"/>
    </source>
</evidence>
<evidence type="ECO:0000256" key="8">
    <source>
        <dbReference type="ARBA" id="ARBA00023237"/>
    </source>
</evidence>
<keyword evidence="2 9" id="KW-0813">Transport</keyword>
<dbReference type="PANTHER" id="PTHR30069">
    <property type="entry name" value="TONB-DEPENDENT OUTER MEMBRANE RECEPTOR"/>
    <property type="match status" value="1"/>
</dbReference>
<dbReference type="AlphaFoldDB" id="A0A937KFJ3"/>
<dbReference type="SUPFAM" id="SSF56935">
    <property type="entry name" value="Porins"/>
    <property type="match status" value="1"/>
</dbReference>
<dbReference type="PROSITE" id="PS52016">
    <property type="entry name" value="TONB_DEPENDENT_REC_3"/>
    <property type="match status" value="1"/>
</dbReference>
<evidence type="ECO:0000256" key="4">
    <source>
        <dbReference type="ARBA" id="ARBA00022692"/>
    </source>
</evidence>
<keyword evidence="15" id="KW-1185">Reference proteome</keyword>
<keyword evidence="7 9" id="KW-0472">Membrane</keyword>
<keyword evidence="5 11" id="KW-0732">Signal</keyword>
<reference evidence="14" key="1">
    <citation type="submission" date="2021-01" db="EMBL/GenBank/DDBJ databases">
        <title>Fulvivirga kasyanovii gen. nov., sp nov., a novel member of the phylum Bacteroidetes isolated from seawater in a mussel farm.</title>
        <authorList>
            <person name="Zhao L.-H."/>
            <person name="Wang Z.-J."/>
        </authorList>
    </citation>
    <scope>NUCLEOTIDE SEQUENCE</scope>
    <source>
        <strain evidence="14">29W222</strain>
    </source>
</reference>
<dbReference type="RefSeq" id="WP_202857790.1">
    <property type="nucleotide sequence ID" value="NZ_JAEUGD010000059.1"/>
</dbReference>
<keyword evidence="6 10" id="KW-0798">TonB box</keyword>
<feature type="signal peptide" evidence="11">
    <location>
        <begin position="1"/>
        <end position="20"/>
    </location>
</feature>
<evidence type="ECO:0000313" key="15">
    <source>
        <dbReference type="Proteomes" id="UP000614216"/>
    </source>
</evidence>
<organism evidence="14 15">
    <name type="scientific">Fulvivirga marina</name>
    <dbReference type="NCBI Taxonomy" id="2494733"/>
    <lineage>
        <taxon>Bacteria</taxon>
        <taxon>Pseudomonadati</taxon>
        <taxon>Bacteroidota</taxon>
        <taxon>Cytophagia</taxon>
        <taxon>Cytophagales</taxon>
        <taxon>Fulvivirgaceae</taxon>
        <taxon>Fulvivirga</taxon>
    </lineage>
</organism>
<dbReference type="InterPro" id="IPR039426">
    <property type="entry name" value="TonB-dep_rcpt-like"/>
</dbReference>
<evidence type="ECO:0000259" key="13">
    <source>
        <dbReference type="Pfam" id="PF07715"/>
    </source>
</evidence>
<evidence type="ECO:0000256" key="7">
    <source>
        <dbReference type="ARBA" id="ARBA00023136"/>
    </source>
</evidence>
<dbReference type="GO" id="GO:0044718">
    <property type="term" value="P:siderophore transmembrane transport"/>
    <property type="evidence" value="ECO:0007669"/>
    <property type="project" value="TreeGrafter"/>
</dbReference>
<dbReference type="PANTHER" id="PTHR30069:SF49">
    <property type="entry name" value="OUTER MEMBRANE PROTEIN C"/>
    <property type="match status" value="1"/>
</dbReference>
<dbReference type="EMBL" id="JAEUGD010000059">
    <property type="protein sequence ID" value="MBL6448248.1"/>
    <property type="molecule type" value="Genomic_DNA"/>
</dbReference>
<comment type="similarity">
    <text evidence="9 10">Belongs to the TonB-dependent receptor family.</text>
</comment>
<evidence type="ECO:0000256" key="6">
    <source>
        <dbReference type="ARBA" id="ARBA00023077"/>
    </source>
</evidence>
<feature type="chain" id="PRO_5037097808" evidence="11">
    <location>
        <begin position="21"/>
        <end position="752"/>
    </location>
</feature>
<gene>
    <name evidence="14" type="ORF">JMN32_18180</name>
</gene>
<evidence type="ECO:0000256" key="9">
    <source>
        <dbReference type="PROSITE-ProRule" id="PRU01360"/>
    </source>
</evidence>
<dbReference type="InterPro" id="IPR036942">
    <property type="entry name" value="Beta-barrel_TonB_sf"/>
</dbReference>
<dbReference type="Proteomes" id="UP000614216">
    <property type="component" value="Unassembled WGS sequence"/>
</dbReference>
<keyword evidence="14" id="KW-0675">Receptor</keyword>
<dbReference type="GO" id="GO:0009279">
    <property type="term" value="C:cell outer membrane"/>
    <property type="evidence" value="ECO:0007669"/>
    <property type="project" value="UniProtKB-SubCell"/>
</dbReference>
<keyword evidence="8 9" id="KW-0998">Cell outer membrane</keyword>
<dbReference type="Pfam" id="PF07715">
    <property type="entry name" value="Plug"/>
    <property type="match status" value="1"/>
</dbReference>
<dbReference type="Pfam" id="PF00593">
    <property type="entry name" value="TonB_dep_Rec_b-barrel"/>
    <property type="match status" value="1"/>
</dbReference>
<feature type="domain" description="TonB-dependent receptor plug" evidence="13">
    <location>
        <begin position="128"/>
        <end position="214"/>
    </location>
</feature>
<name>A0A937KFJ3_9BACT</name>
<sequence length="752" mass="84614">MSLKYFILAVFSMLSINIFAQSEQKEIRFLDIESGMPIVQATFDYDGENGFSDENGRIIFSYKEGAIMKLSHINYGTWSLTDQQVQAASSKGVDYRRSVTVNLFPVTIIAMKGQSSQPKGELKIEYQDRLEHDAAHILNQTPAFNSIRKGGNYGFDPVFRGFKYDQLNVVVNGAQSVTAACPNRMDPPTSQMAPNMMERIEILKGPHALRFGTGLGATINFIPAQLRFSSQPEFYGRLSGGYESNGNVIRGESQIGSSRKSYNLSLFTSWSQGTDYTTGDDETVQAGFERESFGTNIGVRLSSKQQLRLSAIYNRARDTDFPALAMDLREDNTWMFNARHDILFEGKRLQSWNTTLFGSFVDHLMDNLLKPLDPRMLNAQTLAKTYNYGGRTEAVWALENNKLYAGADVRIEGAEGTRVREYLMGPMAGNIATDNAWQDGRIIKNGFFAEYQINGGSFDYVISGRLEFNTANVNDPTSEFTQVYPETQITQINPNFSIGLLKDFDGKLQTGLWVARAQRSGSLAERYINYFPIGQDPYEMLGNPQLHPETNYQADLNFKWSIKEESVINIDLFAAYLQDYISSTIDTALIPRLPMSPGVRSYVNIDEALKSGFEISWNQKLIAGLVHRLGIAYTYGKDLERNEPLPEIAPLDFRYALYGSYFAGRLRPEVIFRYVAEQSRISEEFGETKTPSFGLLDVKVGYQISKGLSANIGVNNLLNENYYEHLNRSVRGGNSPIFALGRNVFANLNFKF</sequence>